<feature type="transmembrane region" description="Helical" evidence="1">
    <location>
        <begin position="50"/>
        <end position="71"/>
    </location>
</feature>
<dbReference type="GO" id="GO:0022857">
    <property type="term" value="F:transmembrane transporter activity"/>
    <property type="evidence" value="ECO:0007669"/>
    <property type="project" value="InterPro"/>
</dbReference>
<sequence>MSSSAAAPSYAAVLRTPYACRTFGAALLGRLSYGMVSLSLILAVKEATASYSVAGGVMAVFGLTSVFLAPARAGLVDRYGPRRVLPPMAAAYAVLLTVLALATTWSGASGVLLGVLAGAAGAGAPPLGPVMRRLWSALVPDRGLLQRAYSLDGVAEELLFVTGPLLVGVLVKVAAPWVGLAVSAALVWAGALMLAASPAARGLGYRGKAAGASAAASEDVPPGVTPGRQAGRPGLGQAIAVTAALGTSLGALDLLVIAFADEHHASFVVPWALAALSAGSAVGGLVHGSVRWHATSRFRLSSSALALGLVLAVAGLSPHPQVLVVWVALGGLFVAPAITTAYLIADECAGPGARTRAGAWVNTAFNAGSTGGTAAAGLLVGRMPLAVCFAVAAAPVVLSAATALDLSRRSVPDVTDPLEAARAAGRGSVADG</sequence>
<dbReference type="AlphaFoldDB" id="A0A239N7X2"/>
<evidence type="ECO:0000313" key="2">
    <source>
        <dbReference type="EMBL" id="SNT50583.1"/>
    </source>
</evidence>
<keyword evidence="1" id="KW-0472">Membrane</keyword>
<keyword evidence="1" id="KW-0812">Transmembrane</keyword>
<dbReference type="RefSeq" id="WP_245939254.1">
    <property type="nucleotide sequence ID" value="NZ_FZOF01000032.1"/>
</dbReference>
<dbReference type="Gene3D" id="1.20.1250.20">
    <property type="entry name" value="MFS general substrate transporter like domains"/>
    <property type="match status" value="2"/>
</dbReference>
<feature type="transmembrane region" description="Helical" evidence="1">
    <location>
        <begin position="384"/>
        <end position="404"/>
    </location>
</feature>
<feature type="transmembrane region" description="Helical" evidence="1">
    <location>
        <begin position="298"/>
        <end position="317"/>
    </location>
</feature>
<feature type="transmembrane region" description="Helical" evidence="1">
    <location>
        <begin position="357"/>
        <end position="378"/>
    </location>
</feature>
<feature type="transmembrane region" description="Helical" evidence="1">
    <location>
        <begin position="323"/>
        <end position="345"/>
    </location>
</feature>
<evidence type="ECO:0008006" key="4">
    <source>
        <dbReference type="Google" id="ProtNLM"/>
    </source>
</evidence>
<gene>
    <name evidence="2" type="ORF">SAMN05216252_13226</name>
</gene>
<dbReference type="Pfam" id="PF07690">
    <property type="entry name" value="MFS_1"/>
    <property type="match status" value="1"/>
</dbReference>
<feature type="transmembrane region" description="Helical" evidence="1">
    <location>
        <begin position="83"/>
        <end position="102"/>
    </location>
</feature>
<organism evidence="2 3">
    <name type="scientific">Actinacidiphila glaucinigra</name>
    <dbReference type="NCBI Taxonomy" id="235986"/>
    <lineage>
        <taxon>Bacteria</taxon>
        <taxon>Bacillati</taxon>
        <taxon>Actinomycetota</taxon>
        <taxon>Actinomycetes</taxon>
        <taxon>Kitasatosporales</taxon>
        <taxon>Streptomycetaceae</taxon>
        <taxon>Actinacidiphila</taxon>
    </lineage>
</organism>
<reference evidence="2 3" key="1">
    <citation type="submission" date="2017-06" db="EMBL/GenBank/DDBJ databases">
        <authorList>
            <person name="Kim H.J."/>
            <person name="Triplett B.A."/>
        </authorList>
    </citation>
    <scope>NUCLEOTIDE SEQUENCE [LARGE SCALE GENOMIC DNA]</scope>
    <source>
        <strain evidence="2 3">CGMCC 4.1858</strain>
    </source>
</reference>
<dbReference type="Proteomes" id="UP000198280">
    <property type="component" value="Unassembled WGS sequence"/>
</dbReference>
<dbReference type="EMBL" id="FZOF01000032">
    <property type="protein sequence ID" value="SNT50583.1"/>
    <property type="molecule type" value="Genomic_DNA"/>
</dbReference>
<name>A0A239N7X2_9ACTN</name>
<dbReference type="InterPro" id="IPR036259">
    <property type="entry name" value="MFS_trans_sf"/>
</dbReference>
<protein>
    <recommendedName>
        <fullName evidence="4">MFS transporter</fullName>
    </recommendedName>
</protein>
<feature type="transmembrane region" description="Helical" evidence="1">
    <location>
        <begin position="177"/>
        <end position="196"/>
    </location>
</feature>
<dbReference type="SUPFAM" id="SSF103473">
    <property type="entry name" value="MFS general substrate transporter"/>
    <property type="match status" value="1"/>
</dbReference>
<dbReference type="PANTHER" id="PTHR23542:SF1">
    <property type="entry name" value="MAJOR FACILITATOR SUPERFAMILY (MFS) PROFILE DOMAIN-CONTAINING PROTEIN"/>
    <property type="match status" value="1"/>
</dbReference>
<evidence type="ECO:0000256" key="1">
    <source>
        <dbReference type="SAM" id="Phobius"/>
    </source>
</evidence>
<proteinExistence type="predicted"/>
<evidence type="ECO:0000313" key="3">
    <source>
        <dbReference type="Proteomes" id="UP000198280"/>
    </source>
</evidence>
<keyword evidence="3" id="KW-1185">Reference proteome</keyword>
<feature type="transmembrane region" description="Helical" evidence="1">
    <location>
        <begin position="238"/>
        <end position="259"/>
    </location>
</feature>
<keyword evidence="1" id="KW-1133">Transmembrane helix</keyword>
<feature type="transmembrane region" description="Helical" evidence="1">
    <location>
        <begin position="265"/>
        <end position="286"/>
    </location>
</feature>
<accession>A0A239N7X2</accession>
<feature type="transmembrane region" description="Helical" evidence="1">
    <location>
        <begin position="23"/>
        <end position="44"/>
    </location>
</feature>
<dbReference type="PANTHER" id="PTHR23542">
    <property type="match status" value="1"/>
</dbReference>
<dbReference type="InterPro" id="IPR011701">
    <property type="entry name" value="MFS"/>
</dbReference>
<feature type="transmembrane region" description="Helical" evidence="1">
    <location>
        <begin position="108"/>
        <end position="128"/>
    </location>
</feature>